<gene>
    <name evidence="1" type="primary">nrdI</name>
    <name evidence="1" type="ORF">GZH47_33700</name>
</gene>
<dbReference type="PANTHER" id="PTHR37297">
    <property type="entry name" value="PROTEIN NRDI"/>
    <property type="match status" value="1"/>
</dbReference>
<sequence length="121" mass="13762">MMVVFNSFTGKVRRFVNKLGLPIREIEDGLIIDEPFVAVTYTCGFGEAPEDMLRFLDRNRSMLRGIAASGSRNWPKFAHAADVIAARYHVPVLHRFELAGSPSDVEKFLERVSDLELHRIE</sequence>
<geneLocation type="plasmid" evidence="1 2">
    <name>unnamed2</name>
</geneLocation>
<proteinExistence type="predicted"/>
<dbReference type="EMBL" id="CP048288">
    <property type="protein sequence ID" value="QHW35848.1"/>
    <property type="molecule type" value="Genomic_DNA"/>
</dbReference>
<dbReference type="InterPro" id="IPR004465">
    <property type="entry name" value="RNR_NrdI"/>
</dbReference>
<dbReference type="Proteomes" id="UP000479114">
    <property type="component" value="Plasmid unnamed2"/>
</dbReference>
<organism evidence="1 2">
    <name type="scientific">Paenibacillus rhizovicinus</name>
    <dbReference type="NCBI Taxonomy" id="2704463"/>
    <lineage>
        <taxon>Bacteria</taxon>
        <taxon>Bacillati</taxon>
        <taxon>Bacillota</taxon>
        <taxon>Bacilli</taxon>
        <taxon>Bacillales</taxon>
        <taxon>Paenibacillaceae</taxon>
        <taxon>Paenibacillus</taxon>
    </lineage>
</organism>
<keyword evidence="2" id="KW-1185">Reference proteome</keyword>
<evidence type="ECO:0000313" key="1">
    <source>
        <dbReference type="EMBL" id="QHW35848.1"/>
    </source>
</evidence>
<dbReference type="PIRSF" id="PIRSF005087">
    <property type="entry name" value="NrdI"/>
    <property type="match status" value="1"/>
</dbReference>
<name>A0A6C0PBF7_9BACL</name>
<protein>
    <submittedName>
        <fullName evidence="1">Class Ib ribonucleoside-diphosphate reductase assembly flavoprotein NrdI</fullName>
    </submittedName>
</protein>
<dbReference type="KEGG" id="prz:GZH47_33700"/>
<evidence type="ECO:0000313" key="2">
    <source>
        <dbReference type="Proteomes" id="UP000479114"/>
    </source>
</evidence>
<dbReference type="GO" id="GO:0010181">
    <property type="term" value="F:FMN binding"/>
    <property type="evidence" value="ECO:0007669"/>
    <property type="project" value="InterPro"/>
</dbReference>
<dbReference type="Pfam" id="PF07972">
    <property type="entry name" value="Flavodoxin_NdrI"/>
    <property type="match status" value="1"/>
</dbReference>
<dbReference type="NCBIfam" id="TIGR00333">
    <property type="entry name" value="nrdI"/>
    <property type="match status" value="1"/>
</dbReference>
<dbReference type="PANTHER" id="PTHR37297:SF1">
    <property type="entry name" value="PROTEIN NRDI"/>
    <property type="match status" value="1"/>
</dbReference>
<reference evidence="1 2" key="1">
    <citation type="submission" date="2020-02" db="EMBL/GenBank/DDBJ databases">
        <title>Paenibacillus sp. nov., isolated from rhizosphere soil of tomato.</title>
        <authorList>
            <person name="Weon H.-Y."/>
            <person name="Lee S.A."/>
        </authorList>
    </citation>
    <scope>NUCLEOTIDE SEQUENCE [LARGE SCALE GENOMIC DNA]</scope>
    <source>
        <strain evidence="1 2">14171R-81</strain>
        <plasmid evidence="1 2">unnamed2</plasmid>
    </source>
</reference>
<dbReference type="Gene3D" id="3.40.50.360">
    <property type="match status" value="1"/>
</dbReference>
<accession>A0A6C0PBF7</accession>
<dbReference type="AlphaFoldDB" id="A0A6C0PBF7"/>
<keyword evidence="1" id="KW-0614">Plasmid</keyword>
<dbReference type="SUPFAM" id="SSF52218">
    <property type="entry name" value="Flavoproteins"/>
    <property type="match status" value="1"/>
</dbReference>
<dbReference type="InterPro" id="IPR029039">
    <property type="entry name" value="Flavoprotein-like_sf"/>
</dbReference>